<organism evidence="1 2">
    <name type="scientific">Agathobacter rectalis (strain ATCC 33656 / DSM 3377 / JCM 17463 / KCTC 5835 / VPI 0990)</name>
    <name type="common">Eubacterium rectale</name>
    <dbReference type="NCBI Taxonomy" id="515619"/>
    <lineage>
        <taxon>Bacteria</taxon>
        <taxon>Bacillati</taxon>
        <taxon>Bacillota</taxon>
        <taxon>Clostridia</taxon>
        <taxon>Lachnospirales</taxon>
        <taxon>Lachnospiraceae</taxon>
        <taxon>Agathobacter</taxon>
    </lineage>
</organism>
<dbReference type="KEGG" id="ere:EUBREC_2066"/>
<dbReference type="Proteomes" id="UP000001477">
    <property type="component" value="Chromosome"/>
</dbReference>
<dbReference type="STRING" id="515619.EUBREC_2066"/>
<dbReference type="HOGENOM" id="CLU_2034566_0_0_9"/>
<sequence>MVGDDMTYRENAAVLETYLHNIRNIEEAPPGPMELEALDAAIEVMKAAVENVEYGAFAWDKQRGMFVQIGRPVPVKQLCLNRYQERVRNGEIPSWIDPEKFKILERTVVEIASDWKEARDE</sequence>
<dbReference type="AlphaFoldDB" id="C4ZC61"/>
<dbReference type="EMBL" id="CP001107">
    <property type="protein sequence ID" value="ACR75807.1"/>
    <property type="molecule type" value="Genomic_DNA"/>
</dbReference>
<evidence type="ECO:0000313" key="1">
    <source>
        <dbReference type="EMBL" id="ACR75807.1"/>
    </source>
</evidence>
<name>C4ZC61_AGARV</name>
<proteinExistence type="predicted"/>
<gene>
    <name evidence="1" type="ordered locus">EUBREC_2066</name>
</gene>
<dbReference type="PaxDb" id="515619-EUBREC_2066"/>
<evidence type="ECO:0000313" key="2">
    <source>
        <dbReference type="Proteomes" id="UP000001477"/>
    </source>
</evidence>
<accession>C4ZC61</accession>
<protein>
    <submittedName>
        <fullName evidence="1">Uncharacterized protein</fullName>
    </submittedName>
</protein>
<reference evidence="1 2" key="1">
    <citation type="journal article" date="2009" name="Proc. Natl. Acad. Sci. U.S.A.">
        <title>Characterizing a model human gut microbiota composed of members of its two dominant bacterial phyla.</title>
        <authorList>
            <person name="Mahowald M.A."/>
            <person name="Rey F.E."/>
            <person name="Seedorf H."/>
            <person name="Turnbaugh P.J."/>
            <person name="Fulton R.S."/>
            <person name="Wollam A."/>
            <person name="Shah N."/>
            <person name="Wang C."/>
            <person name="Magrini V."/>
            <person name="Wilson R.K."/>
            <person name="Cantarel B.L."/>
            <person name="Coutinho P.M."/>
            <person name="Henrissat B."/>
            <person name="Crock L.W."/>
            <person name="Russell A."/>
            <person name="Verberkmoes N.C."/>
            <person name="Hettich R.L."/>
            <person name="Gordon J.I."/>
        </authorList>
    </citation>
    <scope>NUCLEOTIDE SEQUENCE [LARGE SCALE GENOMIC DNA]</scope>
    <source>
        <strain evidence="2">ATCC 33656 / DSM 3377 / JCM 17463 / KCTC 5835 / LMG 30912 / VPI 0990</strain>
    </source>
</reference>